<dbReference type="PANTHER" id="PTHR33510:SF5">
    <property type="entry name" value="PROTEIN TIC 20-II, CHLOROPLASTIC"/>
    <property type="match status" value="1"/>
</dbReference>
<evidence type="ECO:0000313" key="7">
    <source>
        <dbReference type="EMBL" id="CEM02245.1"/>
    </source>
</evidence>
<dbReference type="GO" id="GO:0031969">
    <property type="term" value="C:chloroplast membrane"/>
    <property type="evidence" value="ECO:0007669"/>
    <property type="project" value="UniProtKB-SubCell"/>
</dbReference>
<evidence type="ECO:0000256" key="6">
    <source>
        <dbReference type="SAM" id="Phobius"/>
    </source>
</evidence>
<name>A0A0G4EVF0_VITBC</name>
<sequence>MPAPGRLFGAVRPPPHVRQMQMSPLQRMYRAAGVPVGVAGAAGDGERRGPLSRLMALGLASGGDKKGEEKITILHRLLAAGTYAMPLMDTLQAFIQPLMFRFPGLESIMGVVGRAAFYYTAIPLLPFFLFMGAYFVVIRKNSKIKFPYFVRYNVMQSLIITMFQYFFALFYFRMLGFNPLDDSMLNEVLILTIVMGSLLMIGNCIVTAVMGGLPQIPLISEGVGMHIGDGPQIPRSYGDDD</sequence>
<dbReference type="VEuPathDB" id="CryptoDB:Vbra_13554"/>
<dbReference type="FunCoup" id="A0A0G4EVF0">
    <property type="interactions" value="5"/>
</dbReference>
<keyword evidence="5 6" id="KW-0472">Membrane</keyword>
<gene>
    <name evidence="7" type="ORF">Vbra_13554</name>
</gene>
<comment type="subcellular location">
    <subcellularLocation>
        <location evidence="1">Plastid</location>
        <location evidence="1">Chloroplast membrane</location>
        <topology evidence="1">Multi-pass membrane protein</topology>
    </subcellularLocation>
</comment>
<dbReference type="Proteomes" id="UP000041254">
    <property type="component" value="Unassembled WGS sequence"/>
</dbReference>
<evidence type="ECO:0000256" key="2">
    <source>
        <dbReference type="ARBA" id="ARBA00009596"/>
    </source>
</evidence>
<evidence type="ECO:0008006" key="9">
    <source>
        <dbReference type="Google" id="ProtNLM"/>
    </source>
</evidence>
<dbReference type="PANTHER" id="PTHR33510">
    <property type="entry name" value="PROTEIN TIC 20-II, CHLOROPLASTIC"/>
    <property type="match status" value="1"/>
</dbReference>
<dbReference type="InterPro" id="IPR005691">
    <property type="entry name" value="Tic20"/>
</dbReference>
<keyword evidence="8" id="KW-1185">Reference proteome</keyword>
<protein>
    <recommendedName>
        <fullName evidence="9">Tic20 family protein Ycf60</fullName>
    </recommendedName>
</protein>
<feature type="transmembrane region" description="Helical" evidence="6">
    <location>
        <begin position="188"/>
        <end position="210"/>
    </location>
</feature>
<evidence type="ECO:0000313" key="8">
    <source>
        <dbReference type="Proteomes" id="UP000041254"/>
    </source>
</evidence>
<dbReference type="Pfam" id="PF16166">
    <property type="entry name" value="TIC20"/>
    <property type="match status" value="1"/>
</dbReference>
<dbReference type="AlphaFoldDB" id="A0A0G4EVF0"/>
<reference evidence="7 8" key="1">
    <citation type="submission" date="2014-11" db="EMBL/GenBank/DDBJ databases">
        <authorList>
            <person name="Zhu J."/>
            <person name="Qi W."/>
            <person name="Song R."/>
        </authorList>
    </citation>
    <scope>NUCLEOTIDE SEQUENCE [LARGE SCALE GENOMIC DNA]</scope>
</reference>
<dbReference type="OrthoDB" id="333677at2759"/>
<evidence type="ECO:0000256" key="3">
    <source>
        <dbReference type="ARBA" id="ARBA00022692"/>
    </source>
</evidence>
<accession>A0A0G4EVF0</accession>
<dbReference type="EMBL" id="CDMY01000321">
    <property type="protein sequence ID" value="CEM02245.1"/>
    <property type="molecule type" value="Genomic_DNA"/>
</dbReference>
<dbReference type="STRING" id="1169540.A0A0G4EVF0"/>
<comment type="similarity">
    <text evidence="2">Belongs to the Tic20 family.</text>
</comment>
<keyword evidence="3 6" id="KW-0812">Transmembrane</keyword>
<evidence type="ECO:0000256" key="4">
    <source>
        <dbReference type="ARBA" id="ARBA00022989"/>
    </source>
</evidence>
<evidence type="ECO:0000256" key="1">
    <source>
        <dbReference type="ARBA" id="ARBA00004508"/>
    </source>
</evidence>
<keyword evidence="4 6" id="KW-1133">Transmembrane helix</keyword>
<feature type="transmembrane region" description="Helical" evidence="6">
    <location>
        <begin position="115"/>
        <end position="137"/>
    </location>
</feature>
<feature type="transmembrane region" description="Helical" evidence="6">
    <location>
        <begin position="158"/>
        <end position="176"/>
    </location>
</feature>
<organism evidence="7 8">
    <name type="scientific">Vitrella brassicaformis (strain CCMP3155)</name>
    <dbReference type="NCBI Taxonomy" id="1169540"/>
    <lineage>
        <taxon>Eukaryota</taxon>
        <taxon>Sar</taxon>
        <taxon>Alveolata</taxon>
        <taxon>Colpodellida</taxon>
        <taxon>Vitrellaceae</taxon>
        <taxon>Vitrella</taxon>
    </lineage>
</organism>
<feature type="transmembrane region" description="Helical" evidence="6">
    <location>
        <begin position="73"/>
        <end position="95"/>
    </location>
</feature>
<proteinExistence type="inferred from homology"/>
<evidence type="ECO:0000256" key="5">
    <source>
        <dbReference type="ARBA" id="ARBA00023136"/>
    </source>
</evidence>
<dbReference type="PhylomeDB" id="A0A0G4EVF0"/>
<dbReference type="InParanoid" id="A0A0G4EVF0"/>